<evidence type="ECO:0000256" key="5">
    <source>
        <dbReference type="ARBA" id="ARBA00023014"/>
    </source>
</evidence>
<dbReference type="InterPro" id="IPR050340">
    <property type="entry name" value="Cytosolic_Fe-S_CAF"/>
</dbReference>
<dbReference type="OMA" id="GYLHHVL"/>
<dbReference type="GeneID" id="8242541"/>
<name>C1E385_MICCC</name>
<dbReference type="GO" id="GO:0046872">
    <property type="term" value="F:metal ion binding"/>
    <property type="evidence" value="ECO:0007669"/>
    <property type="project" value="UniProtKB-KW"/>
</dbReference>
<keyword evidence="4" id="KW-0408">Iron</keyword>
<evidence type="ECO:0000313" key="8">
    <source>
        <dbReference type="Proteomes" id="UP000002009"/>
    </source>
</evidence>
<evidence type="ECO:0000313" key="7">
    <source>
        <dbReference type="EMBL" id="ACO62888.1"/>
    </source>
</evidence>
<keyword evidence="3" id="KW-0479">Metal-binding</keyword>
<dbReference type="Proteomes" id="UP000002009">
    <property type="component" value="Chromosome 4"/>
</dbReference>
<dbReference type="Pfam" id="PF02256">
    <property type="entry name" value="Fe_hyd_SSU"/>
    <property type="match status" value="1"/>
</dbReference>
<dbReference type="Gene3D" id="3.40.950.10">
    <property type="entry name" value="Fe-only Hydrogenase (Larger Subunit), Chain L, domain 3"/>
    <property type="match status" value="1"/>
</dbReference>
<evidence type="ECO:0000256" key="1">
    <source>
        <dbReference type="ARBA" id="ARBA00006596"/>
    </source>
</evidence>
<dbReference type="STRING" id="296587.C1E385"/>
<dbReference type="Pfam" id="PF02906">
    <property type="entry name" value="Fe_hyd_lg_C"/>
    <property type="match status" value="1"/>
</dbReference>
<evidence type="ECO:0000256" key="3">
    <source>
        <dbReference type="ARBA" id="ARBA00022723"/>
    </source>
</evidence>
<keyword evidence="2" id="KW-0004">4Fe-4S</keyword>
<dbReference type="OrthoDB" id="10253113at2759"/>
<proteinExistence type="inferred from homology"/>
<dbReference type="RefSeq" id="XP_002501630.1">
    <property type="nucleotide sequence ID" value="XM_002501584.1"/>
</dbReference>
<evidence type="ECO:0000259" key="6">
    <source>
        <dbReference type="SMART" id="SM00902"/>
    </source>
</evidence>
<protein>
    <recommendedName>
        <fullName evidence="6">Iron hydrogenase small subunit domain-containing protein</fullName>
    </recommendedName>
</protein>
<dbReference type="FunCoup" id="C1E385">
    <property type="interactions" value="1519"/>
</dbReference>
<dbReference type="SMART" id="SM00902">
    <property type="entry name" value="Fe_hyd_SSU"/>
    <property type="match status" value="1"/>
</dbReference>
<dbReference type="AlphaFoldDB" id="C1E385"/>
<dbReference type="InterPro" id="IPR009016">
    <property type="entry name" value="Fe_hydrogenase"/>
</dbReference>
<sequence length="542" mass="57237">MTQFSGAVKLGDLNDFINPSQACIDDIDVPAGGEMILNKRSKAPVTEDLTYLFGQPEKPIGQWGIEKKNDSDAIKVSLSDCLACSGCITSAETVLLEAQSVDEFKQQVAACAQSGGRRVTVVSVAPQSRASLAHAAGLSAIDAAKRLTGFFKSMGVVAVFDTTAARDFSLLEAGEEFVERFRAQNQNQSQNQNPLPVLASACPGWVCYAEKQSPGVLPHISNVKSPQQVMGTIVKRRVAASLGLDPAAVFHVAVMPCYDKKLEASRGDFRGEPGVGGGDGEGPPDVDCVLTTGEVAELLAGAYGIAVKERDGYSTEAAGAREGAAALARGGGGSGGYLEHVFRYAAAKIFGIEVRGALEYKIPRARNPDLREVTLEGPDGTTLLRFAQAYGFRNIQNMVRKIKPTAHDIHLGTSRDGCGYDYVEIMACPSGCLNGGGQLPPPPPPGEIAGSGGARPRAMTAKELVDELETKYRWGDGTVEPRPPDASPEVAEAYRDWVRGAVGSERARALFHTRYHDRGAEAAAAAGGAVAAAAQLKLTSDW</sequence>
<dbReference type="EMBL" id="CP001325">
    <property type="protein sequence ID" value="ACO62888.1"/>
    <property type="molecule type" value="Genomic_DNA"/>
</dbReference>
<accession>C1E385</accession>
<keyword evidence="8" id="KW-1185">Reference proteome</keyword>
<dbReference type="GO" id="GO:0051539">
    <property type="term" value="F:4 iron, 4 sulfur cluster binding"/>
    <property type="evidence" value="ECO:0007669"/>
    <property type="project" value="UniProtKB-KW"/>
</dbReference>
<comment type="similarity">
    <text evidence="1">Belongs to the NARF family.</text>
</comment>
<evidence type="ECO:0000256" key="2">
    <source>
        <dbReference type="ARBA" id="ARBA00022485"/>
    </source>
</evidence>
<dbReference type="KEGG" id="mis:MICPUN_81047"/>
<dbReference type="eggNOG" id="KOG2439">
    <property type="taxonomic scope" value="Eukaryota"/>
</dbReference>
<dbReference type="Gene3D" id="3.40.50.1780">
    <property type="match status" value="1"/>
</dbReference>
<evidence type="ECO:0000256" key="4">
    <source>
        <dbReference type="ARBA" id="ARBA00023004"/>
    </source>
</evidence>
<organism evidence="7 8">
    <name type="scientific">Micromonas commoda (strain RCC299 / NOUM17 / CCMP2709)</name>
    <name type="common">Picoplanktonic green alga</name>
    <dbReference type="NCBI Taxonomy" id="296587"/>
    <lineage>
        <taxon>Eukaryota</taxon>
        <taxon>Viridiplantae</taxon>
        <taxon>Chlorophyta</taxon>
        <taxon>Mamiellophyceae</taxon>
        <taxon>Mamiellales</taxon>
        <taxon>Mamiellaceae</taxon>
        <taxon>Micromonas</taxon>
    </lineage>
</organism>
<dbReference type="FunFam" id="3.30.70.20:FF:000042">
    <property type="entry name" value="Cytosolic Fe-S cluster assembly factor NAR1"/>
    <property type="match status" value="1"/>
</dbReference>
<dbReference type="InParanoid" id="C1E385"/>
<dbReference type="InterPro" id="IPR003149">
    <property type="entry name" value="Fe_hydrogenase_ssu"/>
</dbReference>
<gene>
    <name evidence="7" type="ORF">MICPUN_81047</name>
</gene>
<keyword evidence="5" id="KW-0411">Iron-sulfur</keyword>
<reference evidence="7 8" key="1">
    <citation type="journal article" date="2009" name="Science">
        <title>Green evolution and dynamic adaptations revealed by genomes of the marine picoeukaryotes Micromonas.</title>
        <authorList>
            <person name="Worden A.Z."/>
            <person name="Lee J.H."/>
            <person name="Mock T."/>
            <person name="Rouze P."/>
            <person name="Simmons M.P."/>
            <person name="Aerts A.L."/>
            <person name="Allen A.E."/>
            <person name="Cuvelier M.L."/>
            <person name="Derelle E."/>
            <person name="Everett M.V."/>
            <person name="Foulon E."/>
            <person name="Grimwood J."/>
            <person name="Gundlach H."/>
            <person name="Henrissat B."/>
            <person name="Napoli C."/>
            <person name="McDonald S.M."/>
            <person name="Parker M.S."/>
            <person name="Rombauts S."/>
            <person name="Salamov A."/>
            <person name="Von Dassow P."/>
            <person name="Badger J.H."/>
            <person name="Coutinho P.M."/>
            <person name="Demir E."/>
            <person name="Dubchak I."/>
            <person name="Gentemann C."/>
            <person name="Eikrem W."/>
            <person name="Gready J.E."/>
            <person name="John U."/>
            <person name="Lanier W."/>
            <person name="Lindquist E.A."/>
            <person name="Lucas S."/>
            <person name="Mayer K.F."/>
            <person name="Moreau H."/>
            <person name="Not F."/>
            <person name="Otillar R."/>
            <person name="Panaud O."/>
            <person name="Pangilinan J."/>
            <person name="Paulsen I."/>
            <person name="Piegu B."/>
            <person name="Poliakov A."/>
            <person name="Robbens S."/>
            <person name="Schmutz J."/>
            <person name="Toulza E."/>
            <person name="Wyss T."/>
            <person name="Zelensky A."/>
            <person name="Zhou K."/>
            <person name="Armbrust E.V."/>
            <person name="Bhattacharya D."/>
            <person name="Goodenough U.W."/>
            <person name="Van de Peer Y."/>
            <person name="Grigoriev I.V."/>
        </authorList>
    </citation>
    <scope>NUCLEOTIDE SEQUENCE [LARGE SCALE GENOMIC DNA]</scope>
    <source>
        <strain evidence="8">RCC299 / NOUM17</strain>
    </source>
</reference>
<dbReference type="SUPFAM" id="SSF53920">
    <property type="entry name" value="Fe-only hydrogenase"/>
    <property type="match status" value="1"/>
</dbReference>
<dbReference type="PANTHER" id="PTHR11615">
    <property type="entry name" value="NITRATE, FORMATE, IRON DEHYDROGENASE"/>
    <property type="match status" value="1"/>
</dbReference>
<dbReference type="InterPro" id="IPR004108">
    <property type="entry name" value="Fe_hydrogenase_lsu_C"/>
</dbReference>
<feature type="domain" description="Iron hydrogenase small subunit" evidence="6">
    <location>
        <begin position="458"/>
        <end position="519"/>
    </location>
</feature>